<feature type="repeat" description="TPR" evidence="1">
    <location>
        <begin position="546"/>
        <end position="579"/>
    </location>
</feature>
<dbReference type="InterPro" id="IPR019734">
    <property type="entry name" value="TPR_rpt"/>
</dbReference>
<dbReference type="SUPFAM" id="SSF48452">
    <property type="entry name" value="TPR-like"/>
    <property type="match status" value="2"/>
</dbReference>
<feature type="repeat" description="TPR" evidence="1">
    <location>
        <begin position="466"/>
        <end position="499"/>
    </location>
</feature>
<name>A0A8B3S5W1_9EURY</name>
<dbReference type="InterPro" id="IPR056471">
    <property type="entry name" value="HD-CE"/>
</dbReference>
<evidence type="ECO:0000259" key="2">
    <source>
        <dbReference type="Pfam" id="PF24391"/>
    </source>
</evidence>
<dbReference type="AlphaFoldDB" id="A0A8B3S5W1"/>
<dbReference type="EMBL" id="RPGO01000005">
    <property type="protein sequence ID" value="RZB32737.1"/>
    <property type="molecule type" value="Genomic_DNA"/>
</dbReference>
<feature type="domain" description="HD-CE" evidence="2">
    <location>
        <begin position="36"/>
        <end position="262"/>
    </location>
</feature>
<proteinExistence type="predicted"/>
<reference evidence="4" key="1">
    <citation type="submission" date="2019-01" db="EMBL/GenBank/DDBJ databases">
        <title>Anaerobic oxidation of ethane by archaea from a marine hydrocarbon seep.</title>
        <authorList>
            <person name="Musat F."/>
        </authorList>
    </citation>
    <scope>NUCLEOTIDE SEQUENCE [LARGE SCALE GENOMIC DNA]</scope>
</reference>
<feature type="repeat" description="TPR" evidence="1">
    <location>
        <begin position="586"/>
        <end position="619"/>
    </location>
</feature>
<evidence type="ECO:0000313" key="3">
    <source>
        <dbReference type="EMBL" id="RZB32737.1"/>
    </source>
</evidence>
<keyword evidence="1" id="KW-0802">TPR repeat</keyword>
<dbReference type="Pfam" id="PF24391">
    <property type="entry name" value="HD-CE"/>
    <property type="match status" value="1"/>
</dbReference>
<protein>
    <recommendedName>
        <fullName evidence="2">HD-CE domain-containing protein</fullName>
    </recommendedName>
</protein>
<feature type="repeat" description="TPR" evidence="1">
    <location>
        <begin position="426"/>
        <end position="459"/>
    </location>
</feature>
<gene>
    <name evidence="3" type="ORF">AEth_00415</name>
</gene>
<evidence type="ECO:0000313" key="4">
    <source>
        <dbReference type="Proteomes" id="UP000291831"/>
    </source>
</evidence>
<dbReference type="Pfam" id="PF13181">
    <property type="entry name" value="TPR_8"/>
    <property type="match status" value="1"/>
</dbReference>
<dbReference type="PANTHER" id="PTHR10098:SF108">
    <property type="entry name" value="TETRATRICOPEPTIDE REPEAT PROTEIN 28"/>
    <property type="match status" value="1"/>
</dbReference>
<organism evidence="3 4">
    <name type="scientific">Candidatus Argoarchaeum ethanivorans</name>
    <dbReference type="NCBI Taxonomy" id="2608793"/>
    <lineage>
        <taxon>Archaea</taxon>
        <taxon>Methanobacteriati</taxon>
        <taxon>Methanobacteriota</taxon>
        <taxon>Stenosarchaea group</taxon>
        <taxon>Methanomicrobia</taxon>
        <taxon>Methanosarcinales</taxon>
        <taxon>Methanosarcinales incertae sedis</taxon>
        <taxon>GOM Arc I cluster</taxon>
        <taxon>Candidatus Argoarchaeum</taxon>
    </lineage>
</organism>
<dbReference type="InterPro" id="IPR011990">
    <property type="entry name" value="TPR-like_helical_dom_sf"/>
</dbReference>
<accession>A0A8B3S5W1</accession>
<dbReference type="SUPFAM" id="SSF109604">
    <property type="entry name" value="HD-domain/PDEase-like"/>
    <property type="match status" value="1"/>
</dbReference>
<feature type="repeat" description="TPR" evidence="1">
    <location>
        <begin position="506"/>
        <end position="539"/>
    </location>
</feature>
<dbReference type="SMART" id="SM00028">
    <property type="entry name" value="TPR"/>
    <property type="match status" value="8"/>
</dbReference>
<sequence>MAEDYLKKLLDQDLQSKLDSIKRAAEKIWERPKIVHFTKHGIDEHSKNIITILDLILGDMSTMKNKLSEHEIFILLAASYLHDIGMQSAYHAGLPDKPDYGLEDKKIIRDKHNETSAKIIRESVDSRAERRVKCGLEDCINPNYVNFIALLSESHRMNKPEISSDKLKDDYLMIGAKIRVRLLVSLLRLADELDRDYTRVNLDELKSWNIPTDSKMYWWMHHYTKAVSIENGRIKILFRVPIQYENSQSNLDEIIFRTVIDGVNKQFSEVRDILWERGIKLYFEPGDPKADNNNYIGDPTLLLIPDDVIDYTIGELTQKSANGLTTRTGPTYWLDGIPQSDDKELRERTFRFLTLMEEERYDDAIAEMEYTLKVCILSPTEKMSILLNLGNAYYSLSQIGSALKNYNAILELTQKVSEKEAIEGKSSALGNIGLIYRAKGDLDKALKYHRDALKIHREIGYKQGEASDLGNIGLIYSNKDDLDNALKYLRDALKIHREIGYKQGEASALGNIGLIYSDKGDLDKALKYHRDALKIHREIGYKQGEASDLGNIGLIYSYKGDLDKALKYHRDALKIHREIGYKQGEANQLGNIGLIYSDKGDLDKALKYHRDALKIDKEIGYKRGEASDLGNIGLIYSDKGDLDKALKYLRDALKIDKEIGYKQGEASDLGNIGLILKAKGDLDKALKYLRDAFDILIKFNLVYGRDIIQNAINSITHNTPEED</sequence>
<evidence type="ECO:0000256" key="1">
    <source>
        <dbReference type="PROSITE-ProRule" id="PRU00339"/>
    </source>
</evidence>
<dbReference type="CDD" id="cd00077">
    <property type="entry name" value="HDc"/>
    <property type="match status" value="1"/>
</dbReference>
<dbReference type="Proteomes" id="UP000291831">
    <property type="component" value="Unassembled WGS sequence"/>
</dbReference>
<feature type="repeat" description="TPR" evidence="1">
    <location>
        <begin position="383"/>
        <end position="416"/>
    </location>
</feature>
<comment type="caution">
    <text evidence="3">The sequence shown here is derived from an EMBL/GenBank/DDBJ whole genome shotgun (WGS) entry which is preliminary data.</text>
</comment>
<dbReference type="InterPro" id="IPR003607">
    <property type="entry name" value="HD/PDEase_dom"/>
</dbReference>
<feature type="repeat" description="TPR" evidence="1">
    <location>
        <begin position="626"/>
        <end position="659"/>
    </location>
</feature>
<dbReference type="Gene3D" id="1.10.3210.10">
    <property type="entry name" value="Hypothetical protein af1432"/>
    <property type="match status" value="1"/>
</dbReference>
<dbReference type="PROSITE" id="PS50005">
    <property type="entry name" value="TPR"/>
    <property type="match status" value="7"/>
</dbReference>
<dbReference type="Pfam" id="PF13424">
    <property type="entry name" value="TPR_12"/>
    <property type="match status" value="3"/>
</dbReference>
<dbReference type="Gene3D" id="1.25.40.10">
    <property type="entry name" value="Tetratricopeptide repeat domain"/>
    <property type="match status" value="3"/>
</dbReference>
<dbReference type="PANTHER" id="PTHR10098">
    <property type="entry name" value="RAPSYN-RELATED"/>
    <property type="match status" value="1"/>
</dbReference>